<feature type="domain" description="H15" evidence="2">
    <location>
        <begin position="10"/>
        <end position="86"/>
    </location>
</feature>
<dbReference type="CDD" id="cd00073">
    <property type="entry name" value="H15"/>
    <property type="match status" value="1"/>
</dbReference>
<dbReference type="GO" id="GO:0006334">
    <property type="term" value="P:nucleosome assembly"/>
    <property type="evidence" value="ECO:0007669"/>
    <property type="project" value="InterPro"/>
</dbReference>
<sequence length="105" mass="12183">MKFKILTNGLFYRYDQICYPYLKGKKWFFIVVLLSSRQALKKYVQSNNDIKTANFDSLFNTALRKGVETGDFLQPKGPSGPVKLAKKEKPGFICCCWKSCQESYY</sequence>
<dbReference type="Pfam" id="PF00538">
    <property type="entry name" value="Linker_histone"/>
    <property type="match status" value="1"/>
</dbReference>
<organism evidence="3">
    <name type="scientific">Candida albicans</name>
    <name type="common">Yeast</name>
    <dbReference type="NCBI Taxonomy" id="5476"/>
    <lineage>
        <taxon>Eukaryota</taxon>
        <taxon>Fungi</taxon>
        <taxon>Dikarya</taxon>
        <taxon>Ascomycota</taxon>
        <taxon>Saccharomycotina</taxon>
        <taxon>Pichiomycetes</taxon>
        <taxon>Debaryomycetaceae</taxon>
        <taxon>Candida/Lodderomyces clade</taxon>
        <taxon>Candida</taxon>
    </lineage>
</organism>
<dbReference type="InterPro" id="IPR036388">
    <property type="entry name" value="WH-like_DNA-bd_sf"/>
</dbReference>
<dbReference type="Gene3D" id="1.10.10.10">
    <property type="entry name" value="Winged helix-like DNA-binding domain superfamily/Winged helix DNA-binding domain"/>
    <property type="match status" value="1"/>
</dbReference>
<reference evidence="3" key="1">
    <citation type="journal article" date="2005" name="Genetics">
        <title>Sequence finishing and gene mapping for Candida albicans chromosome 7 and syntenic analysis against the Saccharomyces cerevisiae genome.</title>
        <authorList>
            <person name="Chibana H."/>
            <person name="Oka N."/>
            <person name="Nakayama H."/>
            <person name="Aoyama T."/>
            <person name="Magee B.B."/>
            <person name="Magee P.T."/>
            <person name="Mikami Y."/>
        </authorList>
    </citation>
    <scope>NUCLEOTIDE SEQUENCE</scope>
</reference>
<dbReference type="AlphaFoldDB" id="Q3MP38"/>
<name>Q3MP38_CANAX</name>
<dbReference type="SMART" id="SM00526">
    <property type="entry name" value="H15"/>
    <property type="match status" value="1"/>
</dbReference>
<accession>Q3MP38</accession>
<evidence type="ECO:0000256" key="1">
    <source>
        <dbReference type="ARBA" id="ARBA00020833"/>
    </source>
</evidence>
<gene>
    <name evidence="3" type="primary">CaJ7.0366</name>
    <name evidence="3" type="ORF">CaO19.5137.5</name>
</gene>
<dbReference type="InterPro" id="IPR005818">
    <property type="entry name" value="Histone_H1/H5_H15"/>
</dbReference>
<protein>
    <recommendedName>
        <fullName evidence="1">Histone H1</fullName>
    </recommendedName>
</protein>
<dbReference type="SUPFAM" id="SSF46785">
    <property type="entry name" value="Winged helix' DNA-binding domain"/>
    <property type="match status" value="1"/>
</dbReference>
<dbReference type="PROSITE" id="PS51504">
    <property type="entry name" value="H15"/>
    <property type="match status" value="1"/>
</dbReference>
<dbReference type="VEuPathDB" id="FungiDB:C7_03180C_A"/>
<dbReference type="GO" id="GO:0003677">
    <property type="term" value="F:DNA binding"/>
    <property type="evidence" value="ECO:0007669"/>
    <property type="project" value="InterPro"/>
</dbReference>
<dbReference type="GO" id="GO:0000786">
    <property type="term" value="C:nucleosome"/>
    <property type="evidence" value="ECO:0007669"/>
    <property type="project" value="InterPro"/>
</dbReference>
<evidence type="ECO:0000313" key="3">
    <source>
        <dbReference type="EMBL" id="BAE44822.1"/>
    </source>
</evidence>
<evidence type="ECO:0000259" key="2">
    <source>
        <dbReference type="PROSITE" id="PS51504"/>
    </source>
</evidence>
<dbReference type="InterPro" id="IPR036390">
    <property type="entry name" value="WH_DNA-bd_sf"/>
</dbReference>
<dbReference type="EMBL" id="AP006852">
    <property type="protein sequence ID" value="BAE44822.1"/>
    <property type="molecule type" value="Genomic_DNA"/>
</dbReference>
<proteinExistence type="predicted"/>